<sequence>MPTMSTPDRYLASGGSARQSPAPDGETSSSSGHSDDFSDMFDWDLYHAADGIVTNVTTPSELSAHGRVDASPPDFSPIGSDSDGDISMSDVGTEVPYALKWPGLSGPPPTRHEDIHIPDSPPLAYSRPSLLSSRTMSPVGRCPQLAPPVPSQKKPRVLGSPDKTNQVRELGSCYHCKRNKSACAPGVCDWCTKSGPIPELACIRKPLETIRGSWTGRWNWDEFPPRREELNESRFQPIFISFSSKPNSPCLRVNAAPFAHEPTGNRYGLVFPAPTREQLVRWVKEQMRWEGSSNFESCINQFHIQYVQNGADCQIAQGQRELVAKVLEMKAMWKIWSCKELFVRAEAGSSKIQPLGARFASIQDRIRYIAGNEISILERDVLSGIDGYLKKETGRLATNARSALNMARWLSLMQIILIYRQALSWMLQQEHTDTVPFAIGVGSNANERRRKFRPTTEELLRAVIVIYFELFHKKSAVEGIMKTGIEVFGNAELHQSFHKMSKTIPSFYQQVISQGFPEDKFFTAYVVERELPVLTPKGRSSRK</sequence>
<name>A0AAV9HZP2_9PEZI</name>
<dbReference type="EMBL" id="MU864938">
    <property type="protein sequence ID" value="KAK4465644.1"/>
    <property type="molecule type" value="Genomic_DNA"/>
</dbReference>
<feature type="compositionally biased region" description="Low complexity" evidence="1">
    <location>
        <begin position="71"/>
        <end position="83"/>
    </location>
</feature>
<dbReference type="Proteomes" id="UP001321749">
    <property type="component" value="Unassembled WGS sequence"/>
</dbReference>
<gene>
    <name evidence="2" type="ORF">QBC42DRAFT_261155</name>
</gene>
<evidence type="ECO:0008006" key="4">
    <source>
        <dbReference type="Google" id="ProtNLM"/>
    </source>
</evidence>
<reference evidence="2" key="2">
    <citation type="submission" date="2023-06" db="EMBL/GenBank/DDBJ databases">
        <authorList>
            <consortium name="Lawrence Berkeley National Laboratory"/>
            <person name="Mondo S.J."/>
            <person name="Hensen N."/>
            <person name="Bonometti L."/>
            <person name="Westerberg I."/>
            <person name="Brannstrom I.O."/>
            <person name="Guillou S."/>
            <person name="Cros-Aarteil S."/>
            <person name="Calhoun S."/>
            <person name="Haridas S."/>
            <person name="Kuo A."/>
            <person name="Pangilinan J."/>
            <person name="Riley R."/>
            <person name="Labutti K."/>
            <person name="Andreopoulos B."/>
            <person name="Lipzen A."/>
            <person name="Chen C."/>
            <person name="Yanf M."/>
            <person name="Daum C."/>
            <person name="Ng V."/>
            <person name="Clum A."/>
            <person name="Steindorff A."/>
            <person name="Ohm R."/>
            <person name="Martin F."/>
            <person name="Silar P."/>
            <person name="Natvig D."/>
            <person name="Lalanne C."/>
            <person name="Gautier V."/>
            <person name="Ament-Velasquez S.L."/>
            <person name="Kruys A."/>
            <person name="Hutchinson M.I."/>
            <person name="Powell A.J."/>
            <person name="Barry K."/>
            <person name="Miller A.N."/>
            <person name="Grigoriev I.V."/>
            <person name="Debuchy R."/>
            <person name="Gladieux P."/>
            <person name="Thoren M.H."/>
            <person name="Johannesson H."/>
        </authorList>
    </citation>
    <scope>NUCLEOTIDE SEQUENCE</scope>
    <source>
        <strain evidence="2">PSN324</strain>
    </source>
</reference>
<comment type="caution">
    <text evidence="2">The sequence shown here is derived from an EMBL/GenBank/DDBJ whole genome shotgun (WGS) entry which is preliminary data.</text>
</comment>
<dbReference type="AlphaFoldDB" id="A0AAV9HZP2"/>
<evidence type="ECO:0000313" key="2">
    <source>
        <dbReference type="EMBL" id="KAK4465644.1"/>
    </source>
</evidence>
<reference evidence="2" key="1">
    <citation type="journal article" date="2023" name="Mol. Phylogenet. Evol.">
        <title>Genome-scale phylogeny and comparative genomics of the fungal order Sordariales.</title>
        <authorList>
            <person name="Hensen N."/>
            <person name="Bonometti L."/>
            <person name="Westerberg I."/>
            <person name="Brannstrom I.O."/>
            <person name="Guillou S."/>
            <person name="Cros-Aarteil S."/>
            <person name="Calhoun S."/>
            <person name="Haridas S."/>
            <person name="Kuo A."/>
            <person name="Mondo S."/>
            <person name="Pangilinan J."/>
            <person name="Riley R."/>
            <person name="LaButti K."/>
            <person name="Andreopoulos B."/>
            <person name="Lipzen A."/>
            <person name="Chen C."/>
            <person name="Yan M."/>
            <person name="Daum C."/>
            <person name="Ng V."/>
            <person name="Clum A."/>
            <person name="Steindorff A."/>
            <person name="Ohm R.A."/>
            <person name="Martin F."/>
            <person name="Silar P."/>
            <person name="Natvig D.O."/>
            <person name="Lalanne C."/>
            <person name="Gautier V."/>
            <person name="Ament-Velasquez S.L."/>
            <person name="Kruys A."/>
            <person name="Hutchinson M.I."/>
            <person name="Powell A.J."/>
            <person name="Barry K."/>
            <person name="Miller A.N."/>
            <person name="Grigoriev I.V."/>
            <person name="Debuchy R."/>
            <person name="Gladieux P."/>
            <person name="Hiltunen Thoren M."/>
            <person name="Johannesson H."/>
        </authorList>
    </citation>
    <scope>NUCLEOTIDE SEQUENCE</scope>
    <source>
        <strain evidence="2">PSN324</strain>
    </source>
</reference>
<accession>A0AAV9HZP2</accession>
<proteinExistence type="predicted"/>
<feature type="region of interest" description="Disordered" evidence="1">
    <location>
        <begin position="63"/>
        <end position="83"/>
    </location>
</feature>
<evidence type="ECO:0000313" key="3">
    <source>
        <dbReference type="Proteomes" id="UP001321749"/>
    </source>
</evidence>
<evidence type="ECO:0000256" key="1">
    <source>
        <dbReference type="SAM" id="MobiDB-lite"/>
    </source>
</evidence>
<keyword evidence="3" id="KW-1185">Reference proteome</keyword>
<organism evidence="2 3">
    <name type="scientific">Cladorrhinum samala</name>
    <dbReference type="NCBI Taxonomy" id="585594"/>
    <lineage>
        <taxon>Eukaryota</taxon>
        <taxon>Fungi</taxon>
        <taxon>Dikarya</taxon>
        <taxon>Ascomycota</taxon>
        <taxon>Pezizomycotina</taxon>
        <taxon>Sordariomycetes</taxon>
        <taxon>Sordariomycetidae</taxon>
        <taxon>Sordariales</taxon>
        <taxon>Podosporaceae</taxon>
        <taxon>Cladorrhinum</taxon>
    </lineage>
</organism>
<protein>
    <recommendedName>
        <fullName evidence="4">Zn(2)-C6 fungal-type domain-containing protein</fullName>
    </recommendedName>
</protein>
<feature type="region of interest" description="Disordered" evidence="1">
    <location>
        <begin position="1"/>
        <end position="36"/>
    </location>
</feature>